<gene>
    <name evidence="2" type="ORF">Prubr_32830</name>
</gene>
<accession>A0A810MYT2</accession>
<protein>
    <submittedName>
        <fullName evidence="2">Uncharacterized protein</fullName>
    </submittedName>
</protein>
<keyword evidence="3" id="KW-1185">Reference proteome</keyword>
<evidence type="ECO:0000313" key="3">
    <source>
        <dbReference type="Proteomes" id="UP000680866"/>
    </source>
</evidence>
<dbReference type="KEGG" id="pry:Prubr_32830"/>
<evidence type="ECO:0000256" key="1">
    <source>
        <dbReference type="SAM" id="SignalP"/>
    </source>
</evidence>
<feature type="signal peptide" evidence="1">
    <location>
        <begin position="1"/>
        <end position="27"/>
    </location>
</feature>
<organism evidence="2 3">
    <name type="scientific">Polymorphospora rubra</name>
    <dbReference type="NCBI Taxonomy" id="338584"/>
    <lineage>
        <taxon>Bacteria</taxon>
        <taxon>Bacillati</taxon>
        <taxon>Actinomycetota</taxon>
        <taxon>Actinomycetes</taxon>
        <taxon>Micromonosporales</taxon>
        <taxon>Micromonosporaceae</taxon>
        <taxon>Polymorphospora</taxon>
    </lineage>
</organism>
<dbReference type="RefSeq" id="WP_212826249.1">
    <property type="nucleotide sequence ID" value="NZ_AP023359.1"/>
</dbReference>
<evidence type="ECO:0000313" key="2">
    <source>
        <dbReference type="EMBL" id="BCJ66262.1"/>
    </source>
</evidence>
<dbReference type="Proteomes" id="UP000680866">
    <property type="component" value="Chromosome"/>
</dbReference>
<feature type="chain" id="PRO_5032287786" evidence="1">
    <location>
        <begin position="28"/>
        <end position="97"/>
    </location>
</feature>
<proteinExistence type="predicted"/>
<reference evidence="2" key="1">
    <citation type="submission" date="2020-08" db="EMBL/GenBank/DDBJ databases">
        <title>Whole genome shotgun sequence of Polymorphospora rubra NBRC 101157.</title>
        <authorList>
            <person name="Komaki H."/>
            <person name="Tamura T."/>
        </authorList>
    </citation>
    <scope>NUCLEOTIDE SEQUENCE</scope>
    <source>
        <strain evidence="2">NBRC 101157</strain>
    </source>
</reference>
<dbReference type="AlphaFoldDB" id="A0A810MYT2"/>
<keyword evidence="1" id="KW-0732">Signal</keyword>
<name>A0A810MYT2_9ACTN</name>
<dbReference type="EMBL" id="AP023359">
    <property type="protein sequence ID" value="BCJ66262.1"/>
    <property type="molecule type" value="Genomic_DNA"/>
</dbReference>
<sequence>MRTAVKVLVGLTAAVVVGVGGAGIAQAAAPGQVAAPADRASVAASWILWNSYVNISDPNAAKAQCELAGARGVVQGRWLDHRCDFNGIATYTLWIYR</sequence>